<protein>
    <submittedName>
        <fullName evidence="1">Uncharacterized protein</fullName>
    </submittedName>
</protein>
<dbReference type="AlphaFoldDB" id="A0A7J6TTD4"/>
<sequence length="359" mass="39300">NMAPDRDRSCLARFVPAPLPHPSPRQLEISGARAVSTFRAISPSPMFVLLQLIILVFCILPSRAQRVGCLSGFYPYSYKEAIPGTPLASADPPVKALHFDVTPEGDCSVAFILYAGGTTIESFSALYDLDDLDNFLNLRSVGEVPAAYAAKFNELAYQTTLSMLTEFDGVQIGSSLTGFSKSWSLPVHKESYYDPTLTNVLKDNNASKLYFSYDKFERTLSLALSDCIGDPAPLRLYAYSAFLPRPIADVIKTGILSAVLTLGELNDNADLLAWRKIQQSEMDSVQVLKSDEKAEEIKDVGKKCIDACREILKKADESLRACSGESDEPVAQSHIALRGIVPDDDGIPDNTENRVFIGL</sequence>
<evidence type="ECO:0000313" key="2">
    <source>
        <dbReference type="Proteomes" id="UP000574390"/>
    </source>
</evidence>
<reference evidence="1 2" key="1">
    <citation type="submission" date="2020-04" db="EMBL/GenBank/DDBJ databases">
        <title>Perkinsus olseni comparative genomics.</title>
        <authorList>
            <person name="Bogema D.R."/>
        </authorList>
    </citation>
    <scope>NUCLEOTIDE SEQUENCE [LARGE SCALE GENOMIC DNA]</scope>
    <source>
        <strain evidence="1">ATCC PRA-205</strain>
    </source>
</reference>
<organism evidence="1 2">
    <name type="scientific">Perkinsus olseni</name>
    <name type="common">Perkinsus atlanticus</name>
    <dbReference type="NCBI Taxonomy" id="32597"/>
    <lineage>
        <taxon>Eukaryota</taxon>
        <taxon>Sar</taxon>
        <taxon>Alveolata</taxon>
        <taxon>Perkinsozoa</taxon>
        <taxon>Perkinsea</taxon>
        <taxon>Perkinsida</taxon>
        <taxon>Perkinsidae</taxon>
        <taxon>Perkinsus</taxon>
    </lineage>
</organism>
<comment type="caution">
    <text evidence="1">The sequence shown here is derived from an EMBL/GenBank/DDBJ whole genome shotgun (WGS) entry which is preliminary data.</text>
</comment>
<feature type="non-terminal residue" evidence="1">
    <location>
        <position position="359"/>
    </location>
</feature>
<dbReference type="EMBL" id="JABANM010005203">
    <property type="protein sequence ID" value="KAF4748001.1"/>
    <property type="molecule type" value="Genomic_DNA"/>
</dbReference>
<gene>
    <name evidence="1" type="ORF">FOZ62_018615</name>
</gene>
<accession>A0A7J6TTD4</accession>
<name>A0A7J6TTD4_PEROL</name>
<dbReference type="Proteomes" id="UP000574390">
    <property type="component" value="Unassembled WGS sequence"/>
</dbReference>
<proteinExistence type="predicted"/>
<evidence type="ECO:0000313" key="1">
    <source>
        <dbReference type="EMBL" id="KAF4748001.1"/>
    </source>
</evidence>